<dbReference type="OrthoDB" id="6955242at2"/>
<dbReference type="Proteomes" id="UP000238196">
    <property type="component" value="Unassembled WGS sequence"/>
</dbReference>
<proteinExistence type="predicted"/>
<dbReference type="GO" id="GO:0051537">
    <property type="term" value="F:2 iron, 2 sulfur cluster binding"/>
    <property type="evidence" value="ECO:0007669"/>
    <property type="project" value="UniProtKB-KW"/>
</dbReference>
<feature type="domain" description="Dimethylamine monooxygenase subunit DmmA-like C-terminal" evidence="7">
    <location>
        <begin position="116"/>
        <end position="158"/>
    </location>
</feature>
<dbReference type="InterPro" id="IPR054582">
    <property type="entry name" value="DmmA-like_N"/>
</dbReference>
<evidence type="ECO:0000256" key="5">
    <source>
        <dbReference type="ARBA" id="ARBA00023004"/>
    </source>
</evidence>
<keyword evidence="4" id="KW-0560">Oxidoreductase</keyword>
<dbReference type="NCBIfam" id="NF041259">
    <property type="entry name" value="mono_DmmA_fam"/>
    <property type="match status" value="1"/>
</dbReference>
<name>A0A2S5KWR2_9PROT</name>
<evidence type="ECO:0000313" key="10">
    <source>
        <dbReference type="Proteomes" id="UP000238196"/>
    </source>
</evidence>
<feature type="domain" description="Dimethylamine monooxygenase subunit DmmA-like N-terminal" evidence="8">
    <location>
        <begin position="52"/>
        <end position="105"/>
    </location>
</feature>
<dbReference type="SUPFAM" id="SSF63393">
    <property type="entry name" value="RNA polymerase subunits"/>
    <property type="match status" value="1"/>
</dbReference>
<evidence type="ECO:0000256" key="2">
    <source>
        <dbReference type="ARBA" id="ARBA00022714"/>
    </source>
</evidence>
<keyword evidence="5" id="KW-0408">Iron</keyword>
<keyword evidence="1" id="KW-0285">Flavoprotein</keyword>
<organism evidence="9 10">
    <name type="scientific">Proteobacteria bacterium 228</name>
    <dbReference type="NCBI Taxonomy" id="2083153"/>
    <lineage>
        <taxon>Bacteria</taxon>
        <taxon>Pseudomonadati</taxon>
        <taxon>Pseudomonadota</taxon>
    </lineage>
</organism>
<gene>
    <name evidence="9" type="ORF">C4K68_01710</name>
</gene>
<dbReference type="GO" id="GO:0046872">
    <property type="term" value="F:metal ion binding"/>
    <property type="evidence" value="ECO:0007669"/>
    <property type="project" value="UniProtKB-KW"/>
</dbReference>
<dbReference type="EMBL" id="PRLP01000005">
    <property type="protein sequence ID" value="PPC79163.1"/>
    <property type="molecule type" value="Genomic_DNA"/>
</dbReference>
<sequence length="180" mass="20048">MTTAAMLSTPVYRPVLPPLPAQHRLLVVQHLALPETAYWQQQLGEEGVPVSLISLNADMEQLFGSLQQHLSQARVGTRLYICGDESFLWKVHQQARQCGLLNGEIELIRTADSRELYCVHCSTLQTIEPAPLVHCRQCGLKLMVREHFSQRLGAYMGVCNDPFAPYGETAASTSLEEQAS</sequence>
<evidence type="ECO:0000256" key="4">
    <source>
        <dbReference type="ARBA" id="ARBA00023002"/>
    </source>
</evidence>
<evidence type="ECO:0000256" key="1">
    <source>
        <dbReference type="ARBA" id="ARBA00022630"/>
    </source>
</evidence>
<reference evidence="9 10" key="1">
    <citation type="submission" date="2018-02" db="EMBL/GenBank/DDBJ databases">
        <title>novel marine gammaproteobacteria from coastal saline agro ecosystem.</title>
        <authorList>
            <person name="Krishnan R."/>
            <person name="Ramesh Kumar N."/>
        </authorList>
    </citation>
    <scope>NUCLEOTIDE SEQUENCE [LARGE SCALE GENOMIC DNA]</scope>
    <source>
        <strain evidence="9 10">228</strain>
    </source>
</reference>
<keyword evidence="6" id="KW-0411">Iron-sulfur</keyword>
<evidence type="ECO:0000256" key="3">
    <source>
        <dbReference type="ARBA" id="ARBA00022723"/>
    </source>
</evidence>
<dbReference type="AlphaFoldDB" id="A0A2S5KWR2"/>
<dbReference type="Pfam" id="PF22290">
    <property type="entry name" value="DmmA-like_N"/>
    <property type="match status" value="1"/>
</dbReference>
<dbReference type="GO" id="GO:0016491">
    <property type="term" value="F:oxidoreductase activity"/>
    <property type="evidence" value="ECO:0007669"/>
    <property type="project" value="UniProtKB-KW"/>
</dbReference>
<protein>
    <submittedName>
        <fullName evidence="9">Uncharacterized protein</fullName>
    </submittedName>
</protein>
<evidence type="ECO:0000259" key="8">
    <source>
        <dbReference type="Pfam" id="PF22290"/>
    </source>
</evidence>
<dbReference type="InterPro" id="IPR029040">
    <property type="entry name" value="RPABC4/Spt4"/>
</dbReference>
<evidence type="ECO:0000259" key="7">
    <source>
        <dbReference type="Pfam" id="PF22289"/>
    </source>
</evidence>
<evidence type="ECO:0000313" key="9">
    <source>
        <dbReference type="EMBL" id="PPC79163.1"/>
    </source>
</evidence>
<accession>A0A2S5KWR2</accession>
<evidence type="ECO:0000256" key="6">
    <source>
        <dbReference type="ARBA" id="ARBA00023014"/>
    </source>
</evidence>
<dbReference type="Pfam" id="PF22289">
    <property type="entry name" value="DmmA-like_C"/>
    <property type="match status" value="1"/>
</dbReference>
<keyword evidence="2" id="KW-0001">2Fe-2S</keyword>
<keyword evidence="3" id="KW-0479">Metal-binding</keyword>
<comment type="caution">
    <text evidence="9">The sequence shown here is derived from an EMBL/GenBank/DDBJ whole genome shotgun (WGS) entry which is preliminary data.</text>
</comment>
<dbReference type="InterPro" id="IPR048037">
    <property type="entry name" value="DmmA-like_C"/>
</dbReference>